<protein>
    <submittedName>
        <fullName evidence="1">Uncharacterized protein</fullName>
    </submittedName>
</protein>
<accession>A0ABU6T2J2</accession>
<name>A0ABU6T2J2_9FABA</name>
<proteinExistence type="predicted"/>
<keyword evidence="2" id="KW-1185">Reference proteome</keyword>
<organism evidence="1 2">
    <name type="scientific">Stylosanthes scabra</name>
    <dbReference type="NCBI Taxonomy" id="79078"/>
    <lineage>
        <taxon>Eukaryota</taxon>
        <taxon>Viridiplantae</taxon>
        <taxon>Streptophyta</taxon>
        <taxon>Embryophyta</taxon>
        <taxon>Tracheophyta</taxon>
        <taxon>Spermatophyta</taxon>
        <taxon>Magnoliopsida</taxon>
        <taxon>eudicotyledons</taxon>
        <taxon>Gunneridae</taxon>
        <taxon>Pentapetalae</taxon>
        <taxon>rosids</taxon>
        <taxon>fabids</taxon>
        <taxon>Fabales</taxon>
        <taxon>Fabaceae</taxon>
        <taxon>Papilionoideae</taxon>
        <taxon>50 kb inversion clade</taxon>
        <taxon>dalbergioids sensu lato</taxon>
        <taxon>Dalbergieae</taxon>
        <taxon>Pterocarpus clade</taxon>
        <taxon>Stylosanthes</taxon>
    </lineage>
</organism>
<gene>
    <name evidence="1" type="ORF">PIB30_001657</name>
</gene>
<evidence type="ECO:0000313" key="2">
    <source>
        <dbReference type="Proteomes" id="UP001341840"/>
    </source>
</evidence>
<reference evidence="1 2" key="1">
    <citation type="journal article" date="2023" name="Plants (Basel)">
        <title>Bridging the Gap: Combining Genomics and Transcriptomics Approaches to Understand Stylosanthes scabra, an Orphan Legume from the Brazilian Caatinga.</title>
        <authorList>
            <person name="Ferreira-Neto J.R.C."/>
            <person name="da Silva M.D."/>
            <person name="Binneck E."/>
            <person name="de Melo N.F."/>
            <person name="da Silva R.H."/>
            <person name="de Melo A.L.T.M."/>
            <person name="Pandolfi V."/>
            <person name="Bustamante F.O."/>
            <person name="Brasileiro-Vidal A.C."/>
            <person name="Benko-Iseppon A.M."/>
        </authorList>
    </citation>
    <scope>NUCLEOTIDE SEQUENCE [LARGE SCALE GENOMIC DNA]</scope>
    <source>
        <tissue evidence="1">Leaves</tissue>
    </source>
</reference>
<dbReference type="EMBL" id="JASCZI010090624">
    <property type="protein sequence ID" value="MED6142890.1"/>
    <property type="molecule type" value="Genomic_DNA"/>
</dbReference>
<evidence type="ECO:0000313" key="1">
    <source>
        <dbReference type="EMBL" id="MED6142890.1"/>
    </source>
</evidence>
<dbReference type="Proteomes" id="UP001341840">
    <property type="component" value="Unassembled WGS sequence"/>
</dbReference>
<sequence length="225" mass="25007">MAIEALFSPNRAFLKTAHNHRLPSSFPHHSHSQTESHFSASGPPLLALPLSASDPLVADVVSHFSVDVKHSSLLLVVLAVVACGHCRLSIVGSCGHHQRSASSSRVLTSHGEVGRTNMTDKICSHESLSLEVLVRVKGISLGKGKNHKKNIKGCWLWLPMPWQRINENRRICGRNPWLLLLLGDLIQICVIGNLMKERMDTFWLLQMVGSINSSWRRLSFSLVEM</sequence>
<comment type="caution">
    <text evidence="1">The sequence shown here is derived from an EMBL/GenBank/DDBJ whole genome shotgun (WGS) entry which is preliminary data.</text>
</comment>